<dbReference type="EMBL" id="VIKR01000002">
    <property type="protein sequence ID" value="TQV75083.1"/>
    <property type="molecule type" value="Genomic_DNA"/>
</dbReference>
<feature type="domain" description="Isochorismatase-like" evidence="2">
    <location>
        <begin position="4"/>
        <end position="176"/>
    </location>
</feature>
<dbReference type="SUPFAM" id="SSF52499">
    <property type="entry name" value="Isochorismatase-like hydrolases"/>
    <property type="match status" value="1"/>
</dbReference>
<dbReference type="Proteomes" id="UP000317839">
    <property type="component" value="Unassembled WGS sequence"/>
</dbReference>
<proteinExistence type="predicted"/>
<name>A0A545TCY3_9GAMM</name>
<dbReference type="RefSeq" id="WP_142941700.1">
    <property type="nucleotide sequence ID" value="NZ_VIKR01000002.1"/>
</dbReference>
<dbReference type="InterPro" id="IPR050272">
    <property type="entry name" value="Isochorismatase-like_hydrls"/>
</dbReference>
<evidence type="ECO:0000313" key="4">
    <source>
        <dbReference type="Proteomes" id="UP000317839"/>
    </source>
</evidence>
<organism evidence="3 4">
    <name type="scientific">Aliikangiella marina</name>
    <dbReference type="NCBI Taxonomy" id="1712262"/>
    <lineage>
        <taxon>Bacteria</taxon>
        <taxon>Pseudomonadati</taxon>
        <taxon>Pseudomonadota</taxon>
        <taxon>Gammaproteobacteria</taxon>
        <taxon>Oceanospirillales</taxon>
        <taxon>Pleioneaceae</taxon>
        <taxon>Aliikangiella</taxon>
    </lineage>
</organism>
<sequence length="185" mass="20500">MRPALLIIDVQKGFDDPYWGTRNNLEAESHIARLLKSWRRLQLPVIHVRHCSTEPNSPLRPGSVGNEFKEAAVPLDGEQTFDKSVNSAFIGTGLDEHLRSKNIGELVIVGLTTDHCVSTTTRMAGNLGYKVSLPADATATFNRLDINGNNISADDIHRIHLSSLHKEFCEVTTTDEILETVLNDN</sequence>
<dbReference type="AlphaFoldDB" id="A0A545TCY3"/>
<evidence type="ECO:0000313" key="3">
    <source>
        <dbReference type="EMBL" id="TQV75083.1"/>
    </source>
</evidence>
<dbReference type="PANTHER" id="PTHR43540:SF1">
    <property type="entry name" value="ISOCHORISMATASE HYDROLASE"/>
    <property type="match status" value="1"/>
</dbReference>
<dbReference type="Gene3D" id="3.40.50.850">
    <property type="entry name" value="Isochorismatase-like"/>
    <property type="match status" value="1"/>
</dbReference>
<evidence type="ECO:0000256" key="1">
    <source>
        <dbReference type="ARBA" id="ARBA00022801"/>
    </source>
</evidence>
<keyword evidence="1 3" id="KW-0378">Hydrolase</keyword>
<dbReference type="Pfam" id="PF00857">
    <property type="entry name" value="Isochorismatase"/>
    <property type="match status" value="1"/>
</dbReference>
<dbReference type="OrthoDB" id="9791276at2"/>
<evidence type="ECO:0000259" key="2">
    <source>
        <dbReference type="Pfam" id="PF00857"/>
    </source>
</evidence>
<reference evidence="3 4" key="1">
    <citation type="submission" date="2019-06" db="EMBL/GenBank/DDBJ databases">
        <title>Draft genome of Aliikangiella marina GYP-15.</title>
        <authorList>
            <person name="Wang G."/>
        </authorList>
    </citation>
    <scope>NUCLEOTIDE SEQUENCE [LARGE SCALE GENOMIC DNA]</scope>
    <source>
        <strain evidence="3 4">GYP-15</strain>
    </source>
</reference>
<protein>
    <submittedName>
        <fullName evidence="3">Cysteine hydrolase</fullName>
    </submittedName>
</protein>
<keyword evidence="4" id="KW-1185">Reference proteome</keyword>
<dbReference type="InterPro" id="IPR000868">
    <property type="entry name" value="Isochorismatase-like_dom"/>
</dbReference>
<dbReference type="PANTHER" id="PTHR43540">
    <property type="entry name" value="PEROXYUREIDOACRYLATE/UREIDOACRYLATE AMIDOHYDROLASE-RELATED"/>
    <property type="match status" value="1"/>
</dbReference>
<dbReference type="CDD" id="cd01014">
    <property type="entry name" value="nicotinamidase_related"/>
    <property type="match status" value="1"/>
</dbReference>
<comment type="caution">
    <text evidence="3">The sequence shown here is derived from an EMBL/GenBank/DDBJ whole genome shotgun (WGS) entry which is preliminary data.</text>
</comment>
<accession>A0A545TCY3</accession>
<dbReference type="GO" id="GO:0016787">
    <property type="term" value="F:hydrolase activity"/>
    <property type="evidence" value="ECO:0007669"/>
    <property type="project" value="UniProtKB-KW"/>
</dbReference>
<dbReference type="InterPro" id="IPR036380">
    <property type="entry name" value="Isochorismatase-like_sf"/>
</dbReference>
<gene>
    <name evidence="3" type="ORF">FLL45_09075</name>
</gene>